<reference evidence="1" key="1">
    <citation type="submission" date="2018-10" db="EMBL/GenBank/DDBJ databases">
        <title>Hidden diversity of soil giant viruses.</title>
        <authorList>
            <person name="Schulz F."/>
            <person name="Alteio L."/>
            <person name="Goudeau D."/>
            <person name="Ryan E.M."/>
            <person name="Malmstrom R.R."/>
            <person name="Blanchard J."/>
            <person name="Woyke T."/>
        </authorList>
    </citation>
    <scope>NUCLEOTIDE SEQUENCE</scope>
    <source>
        <strain evidence="1">HAV1</strain>
    </source>
</reference>
<organism evidence="1">
    <name type="scientific">Harvfovirus sp</name>
    <dbReference type="NCBI Taxonomy" id="2487768"/>
    <lineage>
        <taxon>Viruses</taxon>
        <taxon>Varidnaviria</taxon>
        <taxon>Bamfordvirae</taxon>
        <taxon>Nucleocytoviricota</taxon>
        <taxon>Megaviricetes</taxon>
        <taxon>Imitervirales</taxon>
        <taxon>Mimiviridae</taxon>
        <taxon>Klosneuvirinae</taxon>
    </lineage>
</organism>
<proteinExistence type="predicted"/>
<gene>
    <name evidence="1" type="ORF">Harvfovirus1_80</name>
</gene>
<sequence>MSSKLLELIDLIQIKNHQCISQVIKTISWLDADSRIISKLFDTILSNDIEFIKFYIDNFPIRDGIHPKKRYYTMDSFRMLNLLTCHAALNGMTKNLENLFNMHEHCHPYYYWNIFTKVIQSMNPDCVRTFCKLYDSDVLIKRPDNPLPTHHQVISFRICIRSNIDEDNAIVILKILHEFFYTGLRLKITIREYFLLDAYIRKRNKIAEYLIKKYKITMRDSQTWIRNQLTTSGPNDRKFGEILNYMEISLLRGYPIALVPPIFTIVALNPNLTENYIRCYQLYKVGQELDKLNGFKHSKIILNNFLTAFTNAGFCRDLAELIMDYCYILRNNQP</sequence>
<accession>A0A3G4ZZV1</accession>
<name>A0A3G4ZZV1_9VIRU</name>
<protein>
    <submittedName>
        <fullName evidence="1">Uncharacterized protein</fullName>
    </submittedName>
</protein>
<dbReference type="EMBL" id="MK072243">
    <property type="protein sequence ID" value="AYV80455.1"/>
    <property type="molecule type" value="Genomic_DNA"/>
</dbReference>
<evidence type="ECO:0000313" key="1">
    <source>
        <dbReference type="EMBL" id="AYV80455.1"/>
    </source>
</evidence>